<dbReference type="AlphaFoldDB" id="A0A2M6R8M4"/>
<reference evidence="5" key="1">
    <citation type="submission" date="2017-09" db="EMBL/GenBank/DDBJ databases">
        <title>Depth-based differentiation of microbial function through sediment-hosted aquifers and enrichment of novel symbionts in the deep terrestrial subsurface.</title>
        <authorList>
            <person name="Probst A.J."/>
            <person name="Ladd B."/>
            <person name="Jarett J.K."/>
            <person name="Geller-Mcgrath D.E."/>
            <person name="Sieber C.M.K."/>
            <person name="Emerson J.B."/>
            <person name="Anantharaman K."/>
            <person name="Thomas B.C."/>
            <person name="Malmstrom R."/>
            <person name="Stieglmeier M."/>
            <person name="Klingl A."/>
            <person name="Woyke T."/>
            <person name="Ryan C.M."/>
            <person name="Banfield J.F."/>
        </authorList>
    </citation>
    <scope>NUCLEOTIDE SEQUENCE [LARGE SCALE GENOMIC DNA]</scope>
</reference>
<accession>A0A2M6R8M4</accession>
<dbReference type="GO" id="GO:0008173">
    <property type="term" value="F:RNA methyltransferase activity"/>
    <property type="evidence" value="ECO:0007669"/>
    <property type="project" value="InterPro"/>
</dbReference>
<protein>
    <submittedName>
        <fullName evidence="4">RNA methyltransferase</fullName>
    </submittedName>
</protein>
<evidence type="ECO:0000259" key="3">
    <source>
        <dbReference type="Pfam" id="PF00588"/>
    </source>
</evidence>
<evidence type="ECO:0000256" key="1">
    <source>
        <dbReference type="ARBA" id="ARBA00022603"/>
    </source>
</evidence>
<dbReference type="InterPro" id="IPR051259">
    <property type="entry name" value="rRNA_Methyltransferase"/>
</dbReference>
<comment type="caution">
    <text evidence="4">The sequence shown here is derived from an EMBL/GenBank/DDBJ whole genome shotgun (WGS) entry which is preliminary data.</text>
</comment>
<gene>
    <name evidence="4" type="ORF">COT79_02200</name>
</gene>
<dbReference type="InterPro" id="IPR029026">
    <property type="entry name" value="tRNA_m1G_MTases_N"/>
</dbReference>
<dbReference type="EMBL" id="PEZX01000030">
    <property type="protein sequence ID" value="PIS06889.1"/>
    <property type="molecule type" value="Genomic_DNA"/>
</dbReference>
<proteinExistence type="predicted"/>
<evidence type="ECO:0000256" key="2">
    <source>
        <dbReference type="ARBA" id="ARBA00022679"/>
    </source>
</evidence>
<dbReference type="SUPFAM" id="SSF75217">
    <property type="entry name" value="alpha/beta knot"/>
    <property type="match status" value="1"/>
</dbReference>
<dbReference type="Gene3D" id="3.40.1280.10">
    <property type="match status" value="1"/>
</dbReference>
<feature type="domain" description="tRNA/rRNA methyltransferase SpoU type" evidence="3">
    <location>
        <begin position="1"/>
        <end position="152"/>
    </location>
</feature>
<dbReference type="Pfam" id="PF00588">
    <property type="entry name" value="SpoU_methylase"/>
    <property type="match status" value="1"/>
</dbReference>
<evidence type="ECO:0000313" key="5">
    <source>
        <dbReference type="Proteomes" id="UP000231162"/>
    </source>
</evidence>
<name>A0A2M6R8M4_9BACT</name>
<dbReference type="InterPro" id="IPR001537">
    <property type="entry name" value="SpoU_MeTrfase"/>
</dbReference>
<organism evidence="4 5">
    <name type="scientific">Candidatus Berkelbacteria bacterium CG10_big_fil_rev_8_21_14_0_10_43_14</name>
    <dbReference type="NCBI Taxonomy" id="1974515"/>
    <lineage>
        <taxon>Bacteria</taxon>
        <taxon>Candidatus Berkelbacteria</taxon>
    </lineage>
</organism>
<evidence type="ECO:0000313" key="4">
    <source>
        <dbReference type="EMBL" id="PIS06889.1"/>
    </source>
</evidence>
<keyword evidence="1 4" id="KW-0489">Methyltransferase</keyword>
<sequence>MILVLENIRSSHNVGSILRTADAVGASEVYLCGVTPAPIDRFGLPNTRLIKVSLGAETTVTWEHYISTKSAITLLAKQGFTLIALEQSDNAIEYTSQKLSRFSWEKSALILGEEVHGLTSDILSRVDMHIEIPMYGTKESLNVAVACGIALYRLKEIMEN</sequence>
<dbReference type="GO" id="GO:0003723">
    <property type="term" value="F:RNA binding"/>
    <property type="evidence" value="ECO:0007669"/>
    <property type="project" value="InterPro"/>
</dbReference>
<dbReference type="InterPro" id="IPR029028">
    <property type="entry name" value="Alpha/beta_knot_MTases"/>
</dbReference>
<keyword evidence="2 4" id="KW-0808">Transferase</keyword>
<dbReference type="PANTHER" id="PTHR43191">
    <property type="entry name" value="RRNA METHYLTRANSFERASE 3"/>
    <property type="match status" value="1"/>
</dbReference>
<dbReference type="Proteomes" id="UP000231162">
    <property type="component" value="Unassembled WGS sequence"/>
</dbReference>
<dbReference type="PANTHER" id="PTHR43191:SF7">
    <property type="entry name" value="OBP33PEP LIKE PROTEIN"/>
    <property type="match status" value="1"/>
</dbReference>
<dbReference type="GO" id="GO:0006396">
    <property type="term" value="P:RNA processing"/>
    <property type="evidence" value="ECO:0007669"/>
    <property type="project" value="InterPro"/>
</dbReference>
<dbReference type="GO" id="GO:0032259">
    <property type="term" value="P:methylation"/>
    <property type="evidence" value="ECO:0007669"/>
    <property type="project" value="UniProtKB-KW"/>
</dbReference>